<dbReference type="Pfam" id="PF08445">
    <property type="entry name" value="FR47"/>
    <property type="match status" value="1"/>
</dbReference>
<proteinExistence type="predicted"/>
<name>A0A4R8C1Y1_9ACTN</name>
<dbReference type="AlphaFoldDB" id="A0A4R8C1Y1"/>
<dbReference type="InterPro" id="IPR013653">
    <property type="entry name" value="GCN5-like_dom"/>
</dbReference>
<dbReference type="OrthoDB" id="9797456at2"/>
<dbReference type="PROSITE" id="PS51186">
    <property type="entry name" value="GNAT"/>
    <property type="match status" value="1"/>
</dbReference>
<gene>
    <name evidence="2" type="ORF">EV653_3777</name>
</gene>
<dbReference type="SUPFAM" id="SSF55729">
    <property type="entry name" value="Acyl-CoA N-acyltransferases (Nat)"/>
    <property type="match status" value="1"/>
</dbReference>
<sequence length="225" mass="24478">MLDNPVRHSLAGTHRQWAAVAGHTARYPAGVAPFMALPDAAEPADWDQLIELAGEDDVVLVNPPDTVPPTVTATRRLLALQMVADSTLLPSVDAPDGFAVRKLDEADSAQMLDLAQRTKPGPFGPDTWRLGAYYGIERGNKLVAMAGERMRPPGWSEISGVCSDTEYRGFGLARTVVTSVVGEVVGRGDQPFLHVMEDNVGAIRLYRALGFTVRRRIVIGSYRKR</sequence>
<evidence type="ECO:0000313" key="2">
    <source>
        <dbReference type="EMBL" id="TDW69749.1"/>
    </source>
</evidence>
<protein>
    <submittedName>
        <fullName evidence="2">FR47-like protein</fullName>
    </submittedName>
</protein>
<keyword evidence="3" id="KW-1185">Reference proteome</keyword>
<dbReference type="InterPro" id="IPR016181">
    <property type="entry name" value="Acyl_CoA_acyltransferase"/>
</dbReference>
<reference evidence="2 3" key="1">
    <citation type="submission" date="2019-03" db="EMBL/GenBank/DDBJ databases">
        <title>Genomic Encyclopedia of Type Strains, Phase III (KMG-III): the genomes of soil and plant-associated and newly described type strains.</title>
        <authorList>
            <person name="Whitman W."/>
        </authorList>
    </citation>
    <scope>NUCLEOTIDE SEQUENCE [LARGE SCALE GENOMIC DNA]</scope>
    <source>
        <strain evidence="2 3">VKM Ac-2573</strain>
    </source>
</reference>
<dbReference type="Gene3D" id="3.40.630.30">
    <property type="match status" value="1"/>
</dbReference>
<accession>A0A4R8C1Y1</accession>
<dbReference type="Proteomes" id="UP000295146">
    <property type="component" value="Unassembled WGS sequence"/>
</dbReference>
<organism evidence="2 3">
    <name type="scientific">Kribbella pratensis</name>
    <dbReference type="NCBI Taxonomy" id="2512112"/>
    <lineage>
        <taxon>Bacteria</taxon>
        <taxon>Bacillati</taxon>
        <taxon>Actinomycetota</taxon>
        <taxon>Actinomycetes</taxon>
        <taxon>Propionibacteriales</taxon>
        <taxon>Kribbellaceae</taxon>
        <taxon>Kribbella</taxon>
    </lineage>
</organism>
<dbReference type="GO" id="GO:0016747">
    <property type="term" value="F:acyltransferase activity, transferring groups other than amino-acyl groups"/>
    <property type="evidence" value="ECO:0007669"/>
    <property type="project" value="InterPro"/>
</dbReference>
<comment type="caution">
    <text evidence="2">The sequence shown here is derived from an EMBL/GenBank/DDBJ whole genome shotgun (WGS) entry which is preliminary data.</text>
</comment>
<evidence type="ECO:0000313" key="3">
    <source>
        <dbReference type="Proteomes" id="UP000295146"/>
    </source>
</evidence>
<dbReference type="InterPro" id="IPR000182">
    <property type="entry name" value="GNAT_dom"/>
</dbReference>
<dbReference type="EMBL" id="SODP01000002">
    <property type="protein sequence ID" value="TDW69749.1"/>
    <property type="molecule type" value="Genomic_DNA"/>
</dbReference>
<feature type="domain" description="N-acetyltransferase" evidence="1">
    <location>
        <begin position="98"/>
        <end position="225"/>
    </location>
</feature>
<evidence type="ECO:0000259" key="1">
    <source>
        <dbReference type="PROSITE" id="PS51186"/>
    </source>
</evidence>